<dbReference type="RefSeq" id="XP_005538634.1">
    <property type="nucleotide sequence ID" value="XM_005538577.1"/>
</dbReference>
<keyword evidence="8" id="KW-1185">Reference proteome</keyword>
<dbReference type="Proteomes" id="UP000007014">
    <property type="component" value="Chromosome 18"/>
</dbReference>
<dbReference type="KEGG" id="cme:CYME_CMR413C"/>
<dbReference type="AlphaFoldDB" id="M1VLK6"/>
<sequence length="213" mass="23785">MSAPEEAEKPSRTGSGEGHVQRSVHYGALVATLVFRIGAVVSFLLLGVFTNSFVVQTVVTLLLLALDFWTVKNFSGRRLVGLRWWNHVQLDGSNTLRFEFRPESELVSTAFERQVFWWSLYLAPACWALLGVVCMLKFELNWLLVVFIAFILQASQLSAYWQCARVASRGTAWSAADSLGAAAYLTRQFERLGSMFKQTARGDQAPANTNGRV</sequence>
<organism evidence="7 8">
    <name type="scientific">Cyanidioschyzon merolae (strain NIES-3377 / 10D)</name>
    <name type="common">Unicellular red alga</name>
    <dbReference type="NCBI Taxonomy" id="280699"/>
    <lineage>
        <taxon>Eukaryota</taxon>
        <taxon>Rhodophyta</taxon>
        <taxon>Bangiophyceae</taxon>
        <taxon>Cyanidiales</taxon>
        <taxon>Cyanidiaceae</taxon>
        <taxon>Cyanidioschyzon</taxon>
    </lineage>
</organism>
<evidence type="ECO:0000256" key="4">
    <source>
        <dbReference type="ARBA" id="ARBA00022989"/>
    </source>
</evidence>
<feature type="transmembrane region" description="Helical" evidence="6">
    <location>
        <begin position="53"/>
        <end position="71"/>
    </location>
</feature>
<name>M1VLK6_CYAM1</name>
<proteinExistence type="inferred from homology"/>
<evidence type="ECO:0000256" key="5">
    <source>
        <dbReference type="ARBA" id="ARBA00023136"/>
    </source>
</evidence>
<keyword evidence="3 6" id="KW-0812">Transmembrane</keyword>
<keyword evidence="5 6" id="KW-0472">Membrane</keyword>
<dbReference type="OMA" id="QIFKQAM"/>
<comment type="subcellular location">
    <subcellularLocation>
        <location evidence="1 6">Membrane</location>
        <topology evidence="1 6">Multi-pass membrane protein</topology>
    </subcellularLocation>
</comment>
<dbReference type="EMBL" id="AP006500">
    <property type="protein sequence ID" value="BAM82598.1"/>
    <property type="molecule type" value="Genomic_DNA"/>
</dbReference>
<dbReference type="GO" id="GO:0016192">
    <property type="term" value="P:vesicle-mediated transport"/>
    <property type="evidence" value="ECO:0007669"/>
    <property type="project" value="TreeGrafter"/>
</dbReference>
<reference evidence="7 8" key="1">
    <citation type="journal article" date="2004" name="Nature">
        <title>Genome sequence of the ultrasmall unicellular red alga Cyanidioschyzon merolae 10D.</title>
        <authorList>
            <person name="Matsuzaki M."/>
            <person name="Misumi O."/>
            <person name="Shin-i T."/>
            <person name="Maruyama S."/>
            <person name="Takahara M."/>
            <person name="Miyagishima S."/>
            <person name="Mori T."/>
            <person name="Nishida K."/>
            <person name="Yagisawa F."/>
            <person name="Nishida K."/>
            <person name="Yoshida Y."/>
            <person name="Nishimura Y."/>
            <person name="Nakao S."/>
            <person name="Kobayashi T."/>
            <person name="Momoyama Y."/>
            <person name="Higashiyama T."/>
            <person name="Minoda A."/>
            <person name="Sano M."/>
            <person name="Nomoto H."/>
            <person name="Oishi K."/>
            <person name="Hayashi H."/>
            <person name="Ohta F."/>
            <person name="Nishizaka S."/>
            <person name="Haga S."/>
            <person name="Miura S."/>
            <person name="Morishita T."/>
            <person name="Kabeya Y."/>
            <person name="Terasawa K."/>
            <person name="Suzuki Y."/>
            <person name="Ishii Y."/>
            <person name="Asakawa S."/>
            <person name="Takano H."/>
            <person name="Ohta N."/>
            <person name="Kuroiwa H."/>
            <person name="Tanaka K."/>
            <person name="Shimizu N."/>
            <person name="Sugano S."/>
            <person name="Sato N."/>
            <person name="Nozaki H."/>
            <person name="Ogasawara N."/>
            <person name="Kohara Y."/>
            <person name="Kuroiwa T."/>
        </authorList>
    </citation>
    <scope>NUCLEOTIDE SEQUENCE [LARGE SCALE GENOMIC DNA]</scope>
    <source>
        <strain evidence="7 8">10D</strain>
    </source>
</reference>
<dbReference type="PANTHER" id="PTHR13019">
    <property type="entry name" value="GOLGI APPARATUS MEMBRANE PROTEIN TVP23"/>
    <property type="match status" value="1"/>
</dbReference>
<evidence type="ECO:0000256" key="1">
    <source>
        <dbReference type="ARBA" id="ARBA00004141"/>
    </source>
</evidence>
<evidence type="ECO:0000256" key="2">
    <source>
        <dbReference type="ARBA" id="ARBA00005467"/>
    </source>
</evidence>
<reference evidence="7 8" key="2">
    <citation type="journal article" date="2007" name="BMC Biol.">
        <title>A 100%-complete sequence reveals unusually simple genomic features in the hot-spring red alga Cyanidioschyzon merolae.</title>
        <authorList>
            <person name="Nozaki H."/>
            <person name="Takano H."/>
            <person name="Misumi O."/>
            <person name="Terasawa K."/>
            <person name="Matsuzaki M."/>
            <person name="Maruyama S."/>
            <person name="Nishida K."/>
            <person name="Yagisawa F."/>
            <person name="Yoshida Y."/>
            <person name="Fujiwara T."/>
            <person name="Takio S."/>
            <person name="Tamura K."/>
            <person name="Chung S.J."/>
            <person name="Nakamura S."/>
            <person name="Kuroiwa H."/>
            <person name="Tanaka K."/>
            <person name="Sato N."/>
            <person name="Kuroiwa T."/>
        </authorList>
    </citation>
    <scope>NUCLEOTIDE SEQUENCE [LARGE SCALE GENOMIC DNA]</scope>
    <source>
        <strain evidence="7 8">10D</strain>
    </source>
</reference>
<dbReference type="OrthoDB" id="2151161at2759"/>
<feature type="transmembrane region" description="Helical" evidence="6">
    <location>
        <begin position="142"/>
        <end position="161"/>
    </location>
</feature>
<dbReference type="InterPro" id="IPR008564">
    <property type="entry name" value="TVP23-like"/>
</dbReference>
<dbReference type="GeneID" id="16997135"/>
<dbReference type="eggNOG" id="KOG3195">
    <property type="taxonomic scope" value="Eukaryota"/>
</dbReference>
<dbReference type="GO" id="GO:0000139">
    <property type="term" value="C:Golgi membrane"/>
    <property type="evidence" value="ECO:0007669"/>
    <property type="project" value="TreeGrafter"/>
</dbReference>
<evidence type="ECO:0000313" key="7">
    <source>
        <dbReference type="EMBL" id="BAM82598.1"/>
    </source>
</evidence>
<dbReference type="HOGENOM" id="CLU_074845_1_1_1"/>
<feature type="transmembrane region" description="Helical" evidence="6">
    <location>
        <begin position="24"/>
        <end position="46"/>
    </location>
</feature>
<dbReference type="STRING" id="280699.M1VLK6"/>
<dbReference type="GO" id="GO:0009306">
    <property type="term" value="P:protein secretion"/>
    <property type="evidence" value="ECO:0007669"/>
    <property type="project" value="TreeGrafter"/>
</dbReference>
<feature type="transmembrane region" description="Helical" evidence="6">
    <location>
        <begin position="115"/>
        <end position="135"/>
    </location>
</feature>
<protein>
    <recommendedName>
        <fullName evidence="6">Golgi apparatus membrane protein TVP23 homolog</fullName>
    </recommendedName>
</protein>
<dbReference type="Pfam" id="PF05832">
    <property type="entry name" value="DUF846"/>
    <property type="match status" value="1"/>
</dbReference>
<keyword evidence="4 6" id="KW-1133">Transmembrane helix</keyword>
<evidence type="ECO:0000256" key="6">
    <source>
        <dbReference type="RuleBase" id="RU361206"/>
    </source>
</evidence>
<dbReference type="Gramene" id="CMR413CT">
    <property type="protein sequence ID" value="CMR413CT"/>
    <property type="gene ID" value="CMR413C"/>
</dbReference>
<dbReference type="PANTHER" id="PTHR13019:SF7">
    <property type="entry name" value="GOLGI APPARATUS MEMBRANE PROTEIN TVP23"/>
    <property type="match status" value="1"/>
</dbReference>
<evidence type="ECO:0000256" key="3">
    <source>
        <dbReference type="ARBA" id="ARBA00022692"/>
    </source>
</evidence>
<accession>M1VLK6</accession>
<evidence type="ECO:0000313" key="8">
    <source>
        <dbReference type="Proteomes" id="UP000007014"/>
    </source>
</evidence>
<gene>
    <name evidence="7" type="ORF">CYME_CMR413C</name>
</gene>
<comment type="similarity">
    <text evidence="2 6">Belongs to the TVP23 family.</text>
</comment>